<dbReference type="PANTHER" id="PTHR12103">
    <property type="entry name" value="5'-NUCLEOTIDASE DOMAIN-CONTAINING"/>
    <property type="match status" value="1"/>
</dbReference>
<evidence type="ECO:0000256" key="1">
    <source>
        <dbReference type="ARBA" id="ARBA00009589"/>
    </source>
</evidence>
<dbReference type="Proteomes" id="UP001162541">
    <property type="component" value="Chromosome 7"/>
</dbReference>
<evidence type="ECO:0000313" key="6">
    <source>
        <dbReference type="EMBL" id="OAE32629.1"/>
    </source>
</evidence>
<sequence length="618" mass="71930">MRQDRALSTLGAAARRAWKSGEREHLDSASKMLERGISGILQFQARQAPWARNHFNRHQQMVRSISNCTSVFPTCRGSSQRVGSVGVVWERPWRPKFLNAFLSRGYSSDELTEENDRPKWEDEGTLKDSTQLKAEFEAACRGFSNISEAIRELPKMNPNGVYANYNLRLDQIKVYGFDYDYTLAHYTRALQTLIYDLAKEHLVKEYRYPESCLNFKYDPQFPIRGLYYDKKHGNLLKLDFFHSVEPHGCFFGRRRLSREEIEQQYGGKHISVSDIPNLVALMDLFCLSEACLISDVIQHFVDQDMEFDSAYVYDDVKRSINYVHRSGLMRREVLSNAAKYLVKNDAVVQMLKTLKAKGKKLFILTNSPFPFVNGGMRFLFQDDGMGGESWRELFDVVVALADKPTFYTSERPFRHYNTRTDMLAFKKVNYFKEHSVYYHGCLKEFLELTKWRGSEVLYCGDHLYTDLRGPAKAGWRTVAIIRELEREIMTQNEPEYRFQQAKYNVVQELMGKYHKLPEACQQGNEEQLLLAALRKERENSRVAMRAQFNNYFGSCFLTDTGKESAFAYNVQRYADVYTSRLENLVASDSEPWLYTPYDLKCLPHHIKVPPWSLLKAAK</sequence>
<keyword evidence="3" id="KW-0378">Hydrolase</keyword>
<evidence type="ECO:0000256" key="2">
    <source>
        <dbReference type="ARBA" id="ARBA00022723"/>
    </source>
</evidence>
<proteinExistence type="inferred from homology"/>
<keyword evidence="4" id="KW-0460">Magnesium</keyword>
<dbReference type="AlphaFoldDB" id="A0A176WHS0"/>
<dbReference type="InterPro" id="IPR036412">
    <property type="entry name" value="HAD-like_sf"/>
</dbReference>
<dbReference type="Proteomes" id="UP000077202">
    <property type="component" value="Unassembled WGS sequence"/>
</dbReference>
<dbReference type="NCBIfam" id="TIGR02244">
    <property type="entry name" value="HAD-IG-Ncltidse"/>
    <property type="match status" value="1"/>
</dbReference>
<dbReference type="InterPro" id="IPR008380">
    <property type="entry name" value="HAD-SF_hydro_IG_5-nucl"/>
</dbReference>
<keyword evidence="7" id="KW-1185">Reference proteome</keyword>
<dbReference type="FunFam" id="3.40.50.1000:FF:000126">
    <property type="entry name" value="Cytosolic purine 5-nucleotidase"/>
    <property type="match status" value="1"/>
</dbReference>
<name>A0A176WHS0_MARPO</name>
<evidence type="ECO:0000313" key="5">
    <source>
        <dbReference type="EMBL" id="BBN16223.1"/>
    </source>
</evidence>
<dbReference type="CDD" id="cd07522">
    <property type="entry name" value="HAD_cN-II"/>
    <property type="match status" value="1"/>
</dbReference>
<dbReference type="EMBL" id="AP019872">
    <property type="protein sequence ID" value="BBN16223.1"/>
    <property type="molecule type" value="Genomic_DNA"/>
</dbReference>
<comment type="similarity">
    <text evidence="1">Belongs to the 5'(3')-deoxyribonucleotidase family.</text>
</comment>
<dbReference type="GO" id="GO:0046872">
    <property type="term" value="F:metal ion binding"/>
    <property type="evidence" value="ECO:0007669"/>
    <property type="project" value="UniProtKB-KW"/>
</dbReference>
<dbReference type="PANTHER" id="PTHR12103:SF12">
    <property type="entry name" value="FI20020P1"/>
    <property type="match status" value="1"/>
</dbReference>
<dbReference type="EMBL" id="LVLJ01000773">
    <property type="protein sequence ID" value="OAE32629.1"/>
    <property type="molecule type" value="Genomic_DNA"/>
</dbReference>
<accession>A0A176WHS0</accession>
<evidence type="ECO:0000256" key="4">
    <source>
        <dbReference type="ARBA" id="ARBA00022842"/>
    </source>
</evidence>
<dbReference type="InterPro" id="IPR023214">
    <property type="entry name" value="HAD_sf"/>
</dbReference>
<reference evidence="8" key="3">
    <citation type="journal article" date="2020" name="Curr. Biol.">
        <title>Chromatin organization in early land plants reveals an ancestral association between H3K27me3, transposons, and constitutive heterochromatin.</title>
        <authorList>
            <person name="Montgomery S.A."/>
            <person name="Tanizawa Y."/>
            <person name="Galik B."/>
            <person name="Wang N."/>
            <person name="Ito T."/>
            <person name="Mochizuki T."/>
            <person name="Akimcheva S."/>
            <person name="Bowman J.L."/>
            <person name="Cognat V."/>
            <person name="Marechal-Drouard L."/>
            <person name="Ekker H."/>
            <person name="Hong S.F."/>
            <person name="Kohchi T."/>
            <person name="Lin S.S."/>
            <person name="Liu L.D."/>
            <person name="Nakamura Y."/>
            <person name="Valeeva L.R."/>
            <person name="Shakirov E.V."/>
            <person name="Shippen D.E."/>
            <person name="Wei W.L."/>
            <person name="Yagura M."/>
            <person name="Yamaoka S."/>
            <person name="Yamato K.T."/>
            <person name="Liu C."/>
            <person name="Berger F."/>
        </authorList>
    </citation>
    <scope>NUCLEOTIDE SEQUENCE [LARGE SCALE GENOMIC DNA]</scope>
    <source>
        <strain evidence="8">Tak-1</strain>
    </source>
</reference>
<protein>
    <submittedName>
        <fullName evidence="6">Uncharacterized protein</fullName>
    </submittedName>
</protein>
<evidence type="ECO:0000256" key="3">
    <source>
        <dbReference type="ARBA" id="ARBA00022801"/>
    </source>
</evidence>
<dbReference type="GO" id="GO:0008253">
    <property type="term" value="F:5'-nucleotidase activity"/>
    <property type="evidence" value="ECO:0007669"/>
    <property type="project" value="TreeGrafter"/>
</dbReference>
<reference evidence="6 7" key="1">
    <citation type="submission" date="2016-03" db="EMBL/GenBank/DDBJ databases">
        <title>Mechanisms controlling the formation of the plant cell surface in tip-growing cells are functionally conserved among land plants.</title>
        <authorList>
            <person name="Honkanen S."/>
            <person name="Jones V.A."/>
            <person name="Morieri G."/>
            <person name="Champion C."/>
            <person name="Hetherington A.J."/>
            <person name="Kelly S."/>
            <person name="Saint-Marcoux D."/>
            <person name="Proust H."/>
            <person name="Prescott H."/>
            <person name="Dolan L."/>
        </authorList>
    </citation>
    <scope>NUCLEOTIDE SEQUENCE [LARGE SCALE GENOMIC DNA]</scope>
    <source>
        <strain evidence="7">cv. Tak-1 and cv. Tak-2</strain>
        <tissue evidence="6">Whole gametophyte</tissue>
    </source>
</reference>
<organism evidence="6 7">
    <name type="scientific">Marchantia polymorpha subsp. ruderalis</name>
    <dbReference type="NCBI Taxonomy" id="1480154"/>
    <lineage>
        <taxon>Eukaryota</taxon>
        <taxon>Viridiplantae</taxon>
        <taxon>Streptophyta</taxon>
        <taxon>Embryophyta</taxon>
        <taxon>Marchantiophyta</taxon>
        <taxon>Marchantiopsida</taxon>
        <taxon>Marchantiidae</taxon>
        <taxon>Marchantiales</taxon>
        <taxon>Marchantiaceae</taxon>
        <taxon>Marchantia</taxon>
    </lineage>
</organism>
<gene>
    <name evidence="6" type="ORF">AXG93_3569s1040</name>
    <name evidence="5" type="ORF">Mp_7g04500</name>
</gene>
<keyword evidence="2" id="KW-0479">Metal-binding</keyword>
<dbReference type="SUPFAM" id="SSF56784">
    <property type="entry name" value="HAD-like"/>
    <property type="match status" value="1"/>
</dbReference>
<reference evidence="5" key="2">
    <citation type="journal article" date="2019" name="Curr. Biol.">
        <title>Chromatin organization in early land plants reveals an ancestral association between H3K27me3, transposons, and constitutive heterochromatin.</title>
        <authorList>
            <person name="Montgomery S.A."/>
            <person name="Tanizawa Y."/>
            <person name="Galik B."/>
            <person name="Wang N."/>
            <person name="Ito T."/>
            <person name="Mochizuki T."/>
            <person name="Akimcheva S."/>
            <person name="Bowman J."/>
            <person name="Cognat V."/>
            <person name="Drouard L."/>
            <person name="Ekker H."/>
            <person name="Houng S."/>
            <person name="Kohchi T."/>
            <person name="Lin S."/>
            <person name="Liu L.D."/>
            <person name="Nakamura Y."/>
            <person name="Valeeva L.R."/>
            <person name="Shakirov E.V."/>
            <person name="Shippen D.E."/>
            <person name="Wei W."/>
            <person name="Yagura M."/>
            <person name="Yamaoka S."/>
            <person name="Yamato K.T."/>
            <person name="Liu C."/>
            <person name="Berger F."/>
        </authorList>
    </citation>
    <scope>NUCLEOTIDE SEQUENCE [LARGE SCALE GENOMIC DNA]</scope>
    <source>
        <strain evidence="5">Tak-1</strain>
    </source>
</reference>
<dbReference type="Gene3D" id="3.40.50.1000">
    <property type="entry name" value="HAD superfamily/HAD-like"/>
    <property type="match status" value="1"/>
</dbReference>
<evidence type="ECO:0000313" key="7">
    <source>
        <dbReference type="Proteomes" id="UP000077202"/>
    </source>
</evidence>
<dbReference type="Pfam" id="PF05761">
    <property type="entry name" value="5_nucleotid"/>
    <property type="match status" value="1"/>
</dbReference>
<evidence type="ECO:0000313" key="8">
    <source>
        <dbReference type="Proteomes" id="UP001162541"/>
    </source>
</evidence>